<accession>D9QNF8</accession>
<dbReference type="EMBL" id="CP002102">
    <property type="protein sequence ID" value="ADL02193.1"/>
    <property type="molecule type" value="Genomic_DNA"/>
</dbReference>
<dbReference type="STRING" id="633149.Bresu_2886"/>
<proteinExistence type="predicted"/>
<dbReference type="OrthoDB" id="9809594at2"/>
<dbReference type="HOGENOM" id="CLU_050684_0_0_5"/>
<dbReference type="RefSeq" id="WP_013270294.1">
    <property type="nucleotide sequence ID" value="NC_014375.1"/>
</dbReference>
<dbReference type="BioCyc" id="BSUB633149:G1GM8-2899-MONOMER"/>
<evidence type="ECO:0008006" key="3">
    <source>
        <dbReference type="Google" id="ProtNLM"/>
    </source>
</evidence>
<dbReference type="Proteomes" id="UP000002696">
    <property type="component" value="Chromosome"/>
</dbReference>
<reference evidence="2" key="1">
    <citation type="journal article" date="2011" name="J. Bacteriol.">
        <title>Genome sequences of eight morphologically diverse alphaproteobacteria.</title>
        <authorList>
            <consortium name="US DOE Joint Genome Institute"/>
            <person name="Brown P.J."/>
            <person name="Kysela D.T."/>
            <person name="Buechlein A."/>
            <person name="Hemmerich C."/>
            <person name="Brun Y.V."/>
        </authorList>
    </citation>
    <scope>NUCLEOTIDE SEQUENCE [LARGE SCALE GENOMIC DNA]</scope>
    <source>
        <strain evidence="2">ATCC 15264 / DSM 4735 / LMG 14903 / NBRC 16000 / CB 81</strain>
    </source>
</reference>
<dbReference type="Gene3D" id="3.40.50.2000">
    <property type="entry name" value="Glycogen Phosphorylase B"/>
    <property type="match status" value="1"/>
</dbReference>
<dbReference type="eggNOG" id="COG4671">
    <property type="taxonomic scope" value="Bacteria"/>
</dbReference>
<dbReference type="SUPFAM" id="SSF53756">
    <property type="entry name" value="UDP-Glycosyltransferase/glycogen phosphorylase"/>
    <property type="match status" value="1"/>
</dbReference>
<dbReference type="KEGG" id="bsb:Bresu_2886"/>
<name>D9QNF8_BRESC</name>
<keyword evidence="2" id="KW-1185">Reference proteome</keyword>
<dbReference type="InParanoid" id="D9QNF8"/>
<sequence>MIGYYVHHQGAGHLARARAVARGDAARFTLLGTGLAGRTGSLPVIDLPDDRAAGRAFDGRDGAADRPEALHYAPLGHDGVRERVARISDWIATRRPALMVVDVSVEVAMLARLAATPTVYVRLSGSRTDPAHLEAFRGASAILAPFHSDLDDPAMPDWVRAKTWYAPGLVETMPDPAVDPARVVVVFGAGGGDADGAALAEAARRTPDLTWRVLGPMTPVTDPPSNLVVLGWVEDVATEIAAAGVVVGSAGDGVVAGVLAADRPFVCLPQSRPFDEQSSKARALARAGAAIALEAWPEVEAWPDLLARARALSPTARQHLLQGPDAAAIHDRLLQLADAGDRSGDRA</sequence>
<gene>
    <name evidence="1" type="ordered locus">Bresu_2886</name>
</gene>
<protein>
    <recommendedName>
        <fullName evidence="3">Glycosyltransferase</fullName>
    </recommendedName>
</protein>
<evidence type="ECO:0000313" key="1">
    <source>
        <dbReference type="EMBL" id="ADL02193.1"/>
    </source>
</evidence>
<evidence type="ECO:0000313" key="2">
    <source>
        <dbReference type="Proteomes" id="UP000002696"/>
    </source>
</evidence>
<organism evidence="1 2">
    <name type="scientific">Brevundimonas subvibrioides (strain ATCC 15264 / DSM 4735 / LMG 14903 / NBRC 16000 / CB 81)</name>
    <name type="common">Caulobacter subvibrioides</name>
    <dbReference type="NCBI Taxonomy" id="633149"/>
    <lineage>
        <taxon>Bacteria</taxon>
        <taxon>Pseudomonadati</taxon>
        <taxon>Pseudomonadota</taxon>
        <taxon>Alphaproteobacteria</taxon>
        <taxon>Caulobacterales</taxon>
        <taxon>Caulobacteraceae</taxon>
        <taxon>Brevundimonas</taxon>
    </lineage>
</organism>
<dbReference type="AlphaFoldDB" id="D9QNF8"/>